<dbReference type="STRING" id="77166.U4U7C1"/>
<dbReference type="PANTHER" id="PTHR45712">
    <property type="entry name" value="AGAP008170-PA"/>
    <property type="match status" value="1"/>
</dbReference>
<sequence length="314" mass="35476">MLRACLLVVLIGCTACTSVIQLNSEVMLFSAHLMEDTPLQTSELQLDSEELVDHLILMFCSGSIGEVTFRQFPKLHKLTIWRSRIEHISAFLPITELEVVRSYFPNLDASLQEKLQKLRILTIKANKNFQVEPLILKNFKHLQTLFISEANFTDDCVTKNWFKGMEDLQQLGLRGNGISCMTADALSSLQNLRMLDLTNNHLADIHKTAFKELTKLEQLGFYENDLEEFDFQALASQKGHLELLGVSWKVLKSSGISAKNLLKVLPNLKLLSLGHTDMPTDFKAGEFCHILKQNGASCMIDNLFGTPTLFGTQW</sequence>
<name>U4U7C1_DENPD</name>
<evidence type="ECO:0000256" key="2">
    <source>
        <dbReference type="ARBA" id="ARBA00022737"/>
    </source>
</evidence>
<dbReference type="PROSITE" id="PS51450">
    <property type="entry name" value="LRR"/>
    <property type="match status" value="1"/>
</dbReference>
<dbReference type="OrthoDB" id="1055097at2759"/>
<dbReference type="InterPro" id="IPR050333">
    <property type="entry name" value="SLRP"/>
</dbReference>
<evidence type="ECO:0000256" key="3">
    <source>
        <dbReference type="SAM" id="SignalP"/>
    </source>
</evidence>
<organism evidence="4 5">
    <name type="scientific">Dendroctonus ponderosae</name>
    <name type="common">Mountain pine beetle</name>
    <dbReference type="NCBI Taxonomy" id="77166"/>
    <lineage>
        <taxon>Eukaryota</taxon>
        <taxon>Metazoa</taxon>
        <taxon>Ecdysozoa</taxon>
        <taxon>Arthropoda</taxon>
        <taxon>Hexapoda</taxon>
        <taxon>Insecta</taxon>
        <taxon>Pterygota</taxon>
        <taxon>Neoptera</taxon>
        <taxon>Endopterygota</taxon>
        <taxon>Coleoptera</taxon>
        <taxon>Polyphaga</taxon>
        <taxon>Cucujiformia</taxon>
        <taxon>Curculionidae</taxon>
        <taxon>Scolytinae</taxon>
        <taxon>Dendroctonus</taxon>
    </lineage>
</organism>
<dbReference type="Gene3D" id="3.80.10.10">
    <property type="entry name" value="Ribonuclease Inhibitor"/>
    <property type="match status" value="2"/>
</dbReference>
<dbReference type="InterPro" id="IPR001611">
    <property type="entry name" value="Leu-rich_rpt"/>
</dbReference>
<reference evidence="4 5" key="1">
    <citation type="journal article" date="2013" name="Genome Biol.">
        <title>Draft genome of the mountain pine beetle, Dendroctonus ponderosae Hopkins, a major forest pest.</title>
        <authorList>
            <person name="Keeling C.I."/>
            <person name="Yuen M.M."/>
            <person name="Liao N.Y."/>
            <person name="Docking T.R."/>
            <person name="Chan S.K."/>
            <person name="Taylor G.A."/>
            <person name="Palmquist D.L."/>
            <person name="Jackman S.D."/>
            <person name="Nguyen A."/>
            <person name="Li M."/>
            <person name="Henderson H."/>
            <person name="Janes J.K."/>
            <person name="Zhao Y."/>
            <person name="Pandoh P."/>
            <person name="Moore R."/>
            <person name="Sperling F.A."/>
            <person name="Huber D.P."/>
            <person name="Birol I."/>
            <person name="Jones S.J."/>
            <person name="Bohlmann J."/>
        </authorList>
    </citation>
    <scope>NUCLEOTIDE SEQUENCE</scope>
</reference>
<evidence type="ECO:0000313" key="4">
    <source>
        <dbReference type="EMBL" id="ERL88952.1"/>
    </source>
</evidence>
<feature type="chain" id="PRO_5004655973" evidence="3">
    <location>
        <begin position="17"/>
        <end position="314"/>
    </location>
</feature>
<dbReference type="InterPro" id="IPR003591">
    <property type="entry name" value="Leu-rich_rpt_typical-subtyp"/>
</dbReference>
<dbReference type="Pfam" id="PF13855">
    <property type="entry name" value="LRR_8"/>
    <property type="match status" value="1"/>
</dbReference>
<keyword evidence="1" id="KW-0433">Leucine-rich repeat</keyword>
<keyword evidence="2" id="KW-0677">Repeat</keyword>
<dbReference type="AlphaFoldDB" id="U4U7C1"/>
<feature type="signal peptide" evidence="3">
    <location>
        <begin position="1"/>
        <end position="16"/>
    </location>
</feature>
<dbReference type="SMART" id="SM00369">
    <property type="entry name" value="LRR_TYP"/>
    <property type="match status" value="3"/>
</dbReference>
<keyword evidence="3" id="KW-0732">Signal</keyword>
<accession>U4U7C1</accession>
<dbReference type="Proteomes" id="UP000030742">
    <property type="component" value="Unassembled WGS sequence"/>
</dbReference>
<dbReference type="InterPro" id="IPR032675">
    <property type="entry name" value="LRR_dom_sf"/>
</dbReference>
<dbReference type="EMBL" id="KB632126">
    <property type="protein sequence ID" value="ERL88952.1"/>
    <property type="molecule type" value="Genomic_DNA"/>
</dbReference>
<dbReference type="SUPFAM" id="SSF52058">
    <property type="entry name" value="L domain-like"/>
    <property type="match status" value="1"/>
</dbReference>
<gene>
    <name evidence="4" type="ORF">D910_06330</name>
</gene>
<evidence type="ECO:0000313" key="5">
    <source>
        <dbReference type="Proteomes" id="UP000030742"/>
    </source>
</evidence>
<proteinExistence type="predicted"/>
<protein>
    <submittedName>
        <fullName evidence="4">Uncharacterized protein</fullName>
    </submittedName>
</protein>
<evidence type="ECO:0000256" key="1">
    <source>
        <dbReference type="ARBA" id="ARBA00022614"/>
    </source>
</evidence>
<dbReference type="PANTHER" id="PTHR45712:SF22">
    <property type="entry name" value="INSULIN-LIKE GROWTH FACTOR-BINDING PROTEIN COMPLEX ACID LABILE SUBUNIT"/>
    <property type="match status" value="1"/>
</dbReference>